<organism evidence="3 4">
    <name type="scientific">Ziziphus jujuba var. spinosa</name>
    <dbReference type="NCBI Taxonomy" id="714518"/>
    <lineage>
        <taxon>Eukaryota</taxon>
        <taxon>Viridiplantae</taxon>
        <taxon>Streptophyta</taxon>
        <taxon>Embryophyta</taxon>
        <taxon>Tracheophyta</taxon>
        <taxon>Spermatophyta</taxon>
        <taxon>Magnoliopsida</taxon>
        <taxon>eudicotyledons</taxon>
        <taxon>Gunneridae</taxon>
        <taxon>Pentapetalae</taxon>
        <taxon>rosids</taxon>
        <taxon>fabids</taxon>
        <taxon>Rosales</taxon>
        <taxon>Rhamnaceae</taxon>
        <taxon>Paliureae</taxon>
        <taxon>Ziziphus</taxon>
    </lineage>
</organism>
<feature type="region of interest" description="Disordered" evidence="1">
    <location>
        <begin position="1"/>
        <end position="37"/>
    </location>
</feature>
<dbReference type="EMBL" id="JAEACU010000002">
    <property type="protein sequence ID" value="KAH7542106.1"/>
    <property type="molecule type" value="Genomic_DNA"/>
</dbReference>
<evidence type="ECO:0008006" key="5">
    <source>
        <dbReference type="Google" id="ProtNLM"/>
    </source>
</evidence>
<accession>A0A978VTG1</accession>
<dbReference type="AlphaFoldDB" id="A0A978VTG1"/>
<sequence>MASGSSSSSKSEQQLLEKLEAPQQMLNDDDDDDDDYSSKQMKHIALVVIGIVVVMSKPMGMIWAVVKPKRPVYAIEYGLISNATVPSSLESLIGNFRFVMRSYNLNTKTTIYYDSMKILSLEKKPGYDDIFQYLQHGNVSSNISVGAEIRYGIANWKSSPLRIGIYCQPANVMLERNFQPADCYVDL</sequence>
<gene>
    <name evidence="3" type="ORF">FEM48_Zijuj02G0038000</name>
</gene>
<proteinExistence type="predicted"/>
<keyword evidence="2" id="KW-1133">Transmembrane helix</keyword>
<evidence type="ECO:0000313" key="4">
    <source>
        <dbReference type="Proteomes" id="UP000813462"/>
    </source>
</evidence>
<evidence type="ECO:0000256" key="2">
    <source>
        <dbReference type="SAM" id="Phobius"/>
    </source>
</evidence>
<name>A0A978VTG1_ZIZJJ</name>
<evidence type="ECO:0000313" key="3">
    <source>
        <dbReference type="EMBL" id="KAH7542106.1"/>
    </source>
</evidence>
<keyword evidence="2" id="KW-0472">Membrane</keyword>
<reference evidence="3" key="1">
    <citation type="journal article" date="2021" name="Front. Plant Sci.">
        <title>Chromosome-Scale Genome Assembly for Chinese Sour Jujube and Insights Into Its Genome Evolution and Domestication Signature.</title>
        <authorList>
            <person name="Shen L.-Y."/>
            <person name="Luo H."/>
            <person name="Wang X.-L."/>
            <person name="Wang X.-M."/>
            <person name="Qiu X.-J."/>
            <person name="Liu H."/>
            <person name="Zhou S.-S."/>
            <person name="Jia K.-H."/>
            <person name="Nie S."/>
            <person name="Bao Y.-T."/>
            <person name="Zhang R.-G."/>
            <person name="Yun Q.-Z."/>
            <person name="Chai Y.-H."/>
            <person name="Lu J.-Y."/>
            <person name="Li Y."/>
            <person name="Zhao S.-W."/>
            <person name="Mao J.-F."/>
            <person name="Jia S.-G."/>
            <person name="Mao Y.-M."/>
        </authorList>
    </citation>
    <scope>NUCLEOTIDE SEQUENCE</scope>
    <source>
        <strain evidence="3">AT0</strain>
        <tissue evidence="3">Leaf</tissue>
    </source>
</reference>
<feature type="transmembrane region" description="Helical" evidence="2">
    <location>
        <begin position="44"/>
        <end position="66"/>
    </location>
</feature>
<dbReference type="Proteomes" id="UP000813462">
    <property type="component" value="Unassembled WGS sequence"/>
</dbReference>
<feature type="compositionally biased region" description="Low complexity" evidence="1">
    <location>
        <begin position="1"/>
        <end position="14"/>
    </location>
</feature>
<keyword evidence="2" id="KW-0812">Transmembrane</keyword>
<protein>
    <recommendedName>
        <fullName evidence="5">Late embryogenesis abundant protein LEA-2 subgroup domain-containing protein</fullName>
    </recommendedName>
</protein>
<comment type="caution">
    <text evidence="3">The sequence shown here is derived from an EMBL/GenBank/DDBJ whole genome shotgun (WGS) entry which is preliminary data.</text>
</comment>
<evidence type="ECO:0000256" key="1">
    <source>
        <dbReference type="SAM" id="MobiDB-lite"/>
    </source>
</evidence>